<evidence type="ECO:0000256" key="3">
    <source>
        <dbReference type="ARBA" id="ARBA00022833"/>
    </source>
</evidence>
<dbReference type="FunFam" id="3.30.40.10:FF:000045">
    <property type="entry name" value="RING finger protein 113A"/>
    <property type="match status" value="1"/>
</dbReference>
<dbReference type="InterPro" id="IPR013083">
    <property type="entry name" value="Znf_RING/FYVE/PHD"/>
</dbReference>
<evidence type="ECO:0000256" key="4">
    <source>
        <dbReference type="PROSITE-ProRule" id="PRU00723"/>
    </source>
</evidence>
<dbReference type="PROSITE" id="PS50103">
    <property type="entry name" value="ZF_C3H1"/>
    <property type="match status" value="1"/>
</dbReference>
<evidence type="ECO:0000256" key="1">
    <source>
        <dbReference type="ARBA" id="ARBA00022723"/>
    </source>
</evidence>
<keyword evidence="1 4" id="KW-0479">Metal-binding</keyword>
<feature type="region of interest" description="Disordered" evidence="5">
    <location>
        <begin position="514"/>
        <end position="596"/>
    </location>
</feature>
<dbReference type="EMBL" id="JARQWQ010000006">
    <property type="protein sequence ID" value="KAK2571403.1"/>
    <property type="molecule type" value="Genomic_DNA"/>
</dbReference>
<dbReference type="InterPro" id="IPR001841">
    <property type="entry name" value="Znf_RING"/>
</dbReference>
<dbReference type="InterPro" id="IPR017907">
    <property type="entry name" value="Znf_RING_CS"/>
</dbReference>
<keyword evidence="9" id="KW-1185">Reference proteome</keyword>
<dbReference type="Pfam" id="PF00642">
    <property type="entry name" value="zf-CCCH"/>
    <property type="match status" value="1"/>
</dbReference>
<dbReference type="SMART" id="SM00356">
    <property type="entry name" value="ZnF_C3H1"/>
    <property type="match status" value="1"/>
</dbReference>
<feature type="compositionally biased region" description="Basic and acidic residues" evidence="5">
    <location>
        <begin position="584"/>
        <end position="596"/>
    </location>
</feature>
<feature type="domain" description="RING-type" evidence="6">
    <location>
        <begin position="246"/>
        <end position="283"/>
    </location>
</feature>
<feature type="compositionally biased region" description="Polar residues" evidence="5">
    <location>
        <begin position="634"/>
        <end position="644"/>
    </location>
</feature>
<reference evidence="8" key="2">
    <citation type="journal article" date="2023" name="Science">
        <title>Genomic signatures of disease resistance in endangered staghorn corals.</title>
        <authorList>
            <person name="Vollmer S.V."/>
            <person name="Selwyn J.D."/>
            <person name="Despard B.A."/>
            <person name="Roesel C.L."/>
        </authorList>
    </citation>
    <scope>NUCLEOTIDE SEQUENCE</scope>
    <source>
        <strain evidence="8">K2</strain>
    </source>
</reference>
<reference evidence="8" key="1">
    <citation type="journal article" date="2023" name="G3 (Bethesda)">
        <title>Whole genome assembly and annotation of the endangered Caribbean coral Acropora cervicornis.</title>
        <authorList>
            <person name="Selwyn J.D."/>
            <person name="Vollmer S.V."/>
        </authorList>
    </citation>
    <scope>NUCLEOTIDE SEQUENCE</scope>
    <source>
        <strain evidence="8">K2</strain>
    </source>
</reference>
<dbReference type="AlphaFoldDB" id="A0AAD9R229"/>
<dbReference type="Gene3D" id="3.30.40.10">
    <property type="entry name" value="Zinc/RING finger domain, C3HC4 (zinc finger)"/>
    <property type="match status" value="1"/>
</dbReference>
<dbReference type="Pfam" id="PF13920">
    <property type="entry name" value="zf-C3HC4_3"/>
    <property type="match status" value="1"/>
</dbReference>
<evidence type="ECO:0000259" key="7">
    <source>
        <dbReference type="PROSITE" id="PS50103"/>
    </source>
</evidence>
<dbReference type="PANTHER" id="PTHR12930:SF0">
    <property type="entry name" value="RING FINGER PROTEIN 113B"/>
    <property type="match status" value="1"/>
</dbReference>
<gene>
    <name evidence="8" type="ORF">P5673_003994</name>
</gene>
<evidence type="ECO:0000256" key="2">
    <source>
        <dbReference type="ARBA" id="ARBA00022771"/>
    </source>
</evidence>
<evidence type="ECO:0000259" key="6">
    <source>
        <dbReference type="PROSITE" id="PS50089"/>
    </source>
</evidence>
<feature type="compositionally biased region" description="Basic residues" evidence="5">
    <location>
        <begin position="515"/>
        <end position="532"/>
    </location>
</feature>
<name>A0AAD9R229_ACRCE</name>
<feature type="region of interest" description="Disordered" evidence="5">
    <location>
        <begin position="1"/>
        <end position="50"/>
    </location>
</feature>
<feature type="compositionally biased region" description="Basic residues" evidence="5">
    <location>
        <begin position="21"/>
        <end position="33"/>
    </location>
</feature>
<feature type="region of interest" description="Disordered" evidence="5">
    <location>
        <begin position="629"/>
        <end position="654"/>
    </location>
</feature>
<dbReference type="PROSITE" id="PS50089">
    <property type="entry name" value="ZF_RING_2"/>
    <property type="match status" value="1"/>
</dbReference>
<feature type="domain" description="C3H1-type" evidence="7">
    <location>
        <begin position="180"/>
        <end position="208"/>
    </location>
</feature>
<dbReference type="InterPro" id="IPR000571">
    <property type="entry name" value="Znf_CCCH"/>
</dbReference>
<evidence type="ECO:0000313" key="8">
    <source>
        <dbReference type="EMBL" id="KAK2571403.1"/>
    </source>
</evidence>
<dbReference type="Proteomes" id="UP001249851">
    <property type="component" value="Unassembled WGS sequence"/>
</dbReference>
<comment type="caution">
    <text evidence="8">The sequence shown here is derived from an EMBL/GenBank/DDBJ whole genome shotgun (WGS) entry which is preliminary data.</text>
</comment>
<dbReference type="CDD" id="cd16539">
    <property type="entry name" value="RING-HC_RNF113A_B"/>
    <property type="match status" value="1"/>
</dbReference>
<organism evidence="8 9">
    <name type="scientific">Acropora cervicornis</name>
    <name type="common">Staghorn coral</name>
    <dbReference type="NCBI Taxonomy" id="6130"/>
    <lineage>
        <taxon>Eukaryota</taxon>
        <taxon>Metazoa</taxon>
        <taxon>Cnidaria</taxon>
        <taxon>Anthozoa</taxon>
        <taxon>Hexacorallia</taxon>
        <taxon>Scleractinia</taxon>
        <taxon>Astrocoeniina</taxon>
        <taxon>Acroporidae</taxon>
        <taxon>Acropora</taxon>
    </lineage>
</organism>
<proteinExistence type="predicted"/>
<accession>A0AAD9R229</accession>
<dbReference type="PANTHER" id="PTHR12930">
    <property type="entry name" value="ZINC FINGER PROTEIN 183"/>
    <property type="match status" value="1"/>
</dbReference>
<dbReference type="GO" id="GO:0005684">
    <property type="term" value="C:U2-type spliceosomal complex"/>
    <property type="evidence" value="ECO:0007669"/>
    <property type="project" value="TreeGrafter"/>
</dbReference>
<dbReference type="SUPFAM" id="SSF90229">
    <property type="entry name" value="CCCH zinc finger"/>
    <property type="match status" value="1"/>
</dbReference>
<dbReference type="SUPFAM" id="SSF57850">
    <property type="entry name" value="RING/U-box"/>
    <property type="match status" value="1"/>
</dbReference>
<keyword evidence="2 4" id="KW-0863">Zinc-finger</keyword>
<dbReference type="InterPro" id="IPR039971">
    <property type="entry name" value="CWC24-like"/>
</dbReference>
<feature type="compositionally biased region" description="Polar residues" evidence="5">
    <location>
        <begin position="570"/>
        <end position="583"/>
    </location>
</feature>
<protein>
    <submittedName>
        <fullName evidence="8">E3 ubiquitin-protein ligase RNF113A</fullName>
    </submittedName>
</protein>
<sequence length="695" mass="79084">MSDGVIKDVQNGKPNCTFFKKANRNRNVRKRKVERSDSEDDEETTVVRKEKKTISNNPMFQKTDGFDSKSIREITDKDIDVSFKSTRSAMRAGPEDLGATSIVEIDTEFDRDAQALFEKSLKADKERKEEDKDSKRYRGLNNYMTFYEKKGTAQGNASSGMVRQGPIRAPANLRATVRWDYQPDICKDFKETGFCGFGDSCKFMHDRSDYKHGWQLEREWCEGNYNKQDPHAYEIESDDDDLPFACFICRESFRNPVVTKCKHYFCEDCALKHYKKSKRCYVCGVQTNGMFNPAKDILKKLQTMEGKEKNDDDRYWAPFRVSPRISQKLLYFKRKKELSYQMIAYKKQRRRVDPVKQILAGLDEKQSKKEDGLPVVQPFTEAASTSNKSSAYFPDLSVARQKVHKRLNAGLKHSMTESHHVSQAKVNRQLNQTFPPTKSHKTSALVNQRKESYSFGGWSDTPSVGVENIRNSHYTSMNPFGYNRRTLAFQPTSLNYVVEWPETWPLKIMSLNGKGTRRPYKKKEKTKHKVLPKVHFEGSSAPFPSPEVMSKRNKKQATAEAVTAGPEKQVPQSSENTSLSRSSVSDKQKGLAHVEELPSSGRDFLANNCDSDNLLAMEDGRCTENARGIEETENPQAGNTTRPSSVPPCSPTPFARELENETAVKSEGGECSQSHLNDIVSQIAAEPGKDYMQDI</sequence>
<keyword evidence="3 4" id="KW-0862">Zinc</keyword>
<evidence type="ECO:0000313" key="9">
    <source>
        <dbReference type="Proteomes" id="UP001249851"/>
    </source>
</evidence>
<evidence type="ECO:0000256" key="5">
    <source>
        <dbReference type="SAM" id="MobiDB-lite"/>
    </source>
</evidence>
<dbReference type="SMART" id="SM00184">
    <property type="entry name" value="RING"/>
    <property type="match status" value="1"/>
</dbReference>
<dbReference type="InterPro" id="IPR036855">
    <property type="entry name" value="Znf_CCCH_sf"/>
</dbReference>
<dbReference type="GO" id="GO:0034247">
    <property type="term" value="P:snoRNA splicing"/>
    <property type="evidence" value="ECO:0007669"/>
    <property type="project" value="TreeGrafter"/>
</dbReference>
<feature type="zinc finger region" description="C3H1-type" evidence="4">
    <location>
        <begin position="180"/>
        <end position="208"/>
    </location>
</feature>
<dbReference type="GO" id="GO:0008270">
    <property type="term" value="F:zinc ion binding"/>
    <property type="evidence" value="ECO:0007669"/>
    <property type="project" value="UniProtKB-KW"/>
</dbReference>
<dbReference type="PROSITE" id="PS00518">
    <property type="entry name" value="ZF_RING_1"/>
    <property type="match status" value="1"/>
</dbReference>